<feature type="region of interest" description="Disordered" evidence="1">
    <location>
        <begin position="182"/>
        <end position="213"/>
    </location>
</feature>
<name>A0A017SF30_ASPRC</name>
<evidence type="ECO:0000313" key="4">
    <source>
        <dbReference type="Proteomes" id="UP000019804"/>
    </source>
</evidence>
<sequence>MPEELKPSLYTIKNHSVGNVLFEDIVVGDETIIIGDHPRNEEIQTWLIQKNGDGSYYMQSGFTAKFLAIDGTPRNGVTLIGSETPQRWTVEQATGSGFWLIRVPGTQLSLHLPDNKQGTKCRLVDGYPPSAPPPAAQGQGQKRTICGLKPVVFWVFVVILSAMVIGGAVGGGVGGTIAARNNSNNDNTAQSDTTSTNNAPATQAPTKASSSTTIPSTTFFAPVTSGTIDMASNPAPASMNGTTIRTSTGSLFAVYCSVDWPNGDDAANGNGTVKGLKPSYFRYTLNDCIASSVDYNKDLVAGEKSCKAVTYAANLTSASEQGGNFYLKDRVVVYMEGSFGSMSAGIVGG</sequence>
<keyword evidence="2" id="KW-1133">Transmembrane helix</keyword>
<dbReference type="SUPFAM" id="SSF50370">
    <property type="entry name" value="Ricin B-like lectins"/>
    <property type="match status" value="1"/>
</dbReference>
<evidence type="ECO:0000256" key="2">
    <source>
        <dbReference type="SAM" id="Phobius"/>
    </source>
</evidence>
<dbReference type="AlphaFoldDB" id="A0A017SF30"/>
<evidence type="ECO:0008006" key="5">
    <source>
        <dbReference type="Google" id="ProtNLM"/>
    </source>
</evidence>
<protein>
    <recommendedName>
        <fullName evidence="5">Ricin B lectin domain-containing protein</fullName>
    </recommendedName>
</protein>
<dbReference type="Proteomes" id="UP000019804">
    <property type="component" value="Unassembled WGS sequence"/>
</dbReference>
<accession>A0A017SF30</accession>
<dbReference type="RefSeq" id="XP_040638937.1">
    <property type="nucleotide sequence ID" value="XM_040779689.1"/>
</dbReference>
<gene>
    <name evidence="3" type="ORF">EURHEDRAFT_386548</name>
</gene>
<dbReference type="HOGENOM" id="CLU_794489_0_0_1"/>
<dbReference type="EMBL" id="KK088423">
    <property type="protein sequence ID" value="EYE95249.1"/>
    <property type="molecule type" value="Genomic_DNA"/>
</dbReference>
<proteinExistence type="predicted"/>
<dbReference type="InterPro" id="IPR035992">
    <property type="entry name" value="Ricin_B-like_lectins"/>
</dbReference>
<reference evidence="4" key="1">
    <citation type="journal article" date="2014" name="Nat. Commun.">
        <title>Genomic adaptations of the halophilic Dead Sea filamentous fungus Eurotium rubrum.</title>
        <authorList>
            <person name="Kis-Papo T."/>
            <person name="Weig A.R."/>
            <person name="Riley R."/>
            <person name="Persoh D."/>
            <person name="Salamov A."/>
            <person name="Sun H."/>
            <person name="Lipzen A."/>
            <person name="Wasser S.P."/>
            <person name="Rambold G."/>
            <person name="Grigoriev I.V."/>
            <person name="Nevo E."/>
        </authorList>
    </citation>
    <scope>NUCLEOTIDE SEQUENCE [LARGE SCALE GENOMIC DNA]</scope>
    <source>
        <strain evidence="4">CBS 135680</strain>
    </source>
</reference>
<keyword evidence="2" id="KW-0812">Transmembrane</keyword>
<dbReference type="Gene3D" id="2.80.10.50">
    <property type="match status" value="1"/>
</dbReference>
<evidence type="ECO:0000256" key="1">
    <source>
        <dbReference type="SAM" id="MobiDB-lite"/>
    </source>
</evidence>
<dbReference type="OrthoDB" id="5358884at2759"/>
<dbReference type="GeneID" id="63694813"/>
<feature type="transmembrane region" description="Helical" evidence="2">
    <location>
        <begin position="151"/>
        <end position="173"/>
    </location>
</feature>
<keyword evidence="2" id="KW-0472">Membrane</keyword>
<dbReference type="STRING" id="1388766.A0A017SF30"/>
<dbReference type="CDD" id="cd23422">
    <property type="entry name" value="beta-trefoil_Ricin_MPL_CNL"/>
    <property type="match status" value="1"/>
</dbReference>
<feature type="compositionally biased region" description="Polar residues" evidence="1">
    <location>
        <begin position="182"/>
        <end position="203"/>
    </location>
</feature>
<keyword evidence="4" id="KW-1185">Reference proteome</keyword>
<feature type="compositionally biased region" description="Low complexity" evidence="1">
    <location>
        <begin position="204"/>
        <end position="213"/>
    </location>
</feature>
<organism evidence="3 4">
    <name type="scientific">Aspergillus ruber (strain CBS 135680)</name>
    <dbReference type="NCBI Taxonomy" id="1388766"/>
    <lineage>
        <taxon>Eukaryota</taxon>
        <taxon>Fungi</taxon>
        <taxon>Dikarya</taxon>
        <taxon>Ascomycota</taxon>
        <taxon>Pezizomycotina</taxon>
        <taxon>Eurotiomycetes</taxon>
        <taxon>Eurotiomycetidae</taxon>
        <taxon>Eurotiales</taxon>
        <taxon>Aspergillaceae</taxon>
        <taxon>Aspergillus</taxon>
        <taxon>Aspergillus subgen. Aspergillus</taxon>
    </lineage>
</organism>
<evidence type="ECO:0000313" key="3">
    <source>
        <dbReference type="EMBL" id="EYE95249.1"/>
    </source>
</evidence>